<dbReference type="GO" id="GO:0031501">
    <property type="term" value="C:mannosyltransferase complex"/>
    <property type="evidence" value="ECO:0007669"/>
    <property type="project" value="TreeGrafter"/>
</dbReference>
<proteinExistence type="predicted"/>
<feature type="chain" id="PRO_5014441339" evidence="3">
    <location>
        <begin position="32"/>
        <end position="258"/>
    </location>
</feature>
<feature type="region of interest" description="Disordered" evidence="1">
    <location>
        <begin position="148"/>
        <end position="168"/>
    </location>
</feature>
<evidence type="ECO:0000256" key="3">
    <source>
        <dbReference type="SAM" id="SignalP"/>
    </source>
</evidence>
<keyword evidence="3" id="KW-0732">Signal</keyword>
<dbReference type="OrthoDB" id="3360032at2759"/>
<dbReference type="EMBL" id="MTYI01000023">
    <property type="protein sequence ID" value="PNP57777.1"/>
    <property type="molecule type" value="Genomic_DNA"/>
</dbReference>
<dbReference type="InterPro" id="IPR019433">
    <property type="entry name" value="GPI_ManTrfase_II_coact_Pga1"/>
</dbReference>
<comment type="caution">
    <text evidence="4">The sequence shown here is derived from an EMBL/GenBank/DDBJ whole genome shotgun (WGS) entry which is preliminary data.</text>
</comment>
<dbReference type="GO" id="GO:0006506">
    <property type="term" value="P:GPI anchor biosynthetic process"/>
    <property type="evidence" value="ECO:0007669"/>
    <property type="project" value="TreeGrafter"/>
</dbReference>
<dbReference type="Proteomes" id="UP000236290">
    <property type="component" value="Unassembled WGS sequence"/>
</dbReference>
<feature type="compositionally biased region" description="Polar residues" evidence="1">
    <location>
        <begin position="152"/>
        <end position="168"/>
    </location>
</feature>
<dbReference type="GO" id="GO:0005789">
    <property type="term" value="C:endoplasmic reticulum membrane"/>
    <property type="evidence" value="ECO:0007669"/>
    <property type="project" value="TreeGrafter"/>
</dbReference>
<protein>
    <submittedName>
        <fullName evidence="4">Uncharacterized protein</fullName>
    </submittedName>
</protein>
<dbReference type="AlphaFoldDB" id="A0A2K0UJ52"/>
<keyword evidence="2" id="KW-0472">Membrane</keyword>
<feature type="transmembrane region" description="Helical" evidence="2">
    <location>
        <begin position="217"/>
        <end position="235"/>
    </location>
</feature>
<reference evidence="4 5" key="1">
    <citation type="submission" date="2017-02" db="EMBL/GenBank/DDBJ databases">
        <title>Genomes of Trichoderma spp. with biocontrol activity.</title>
        <authorList>
            <person name="Gardiner D."/>
            <person name="Kazan K."/>
            <person name="Vos C."/>
            <person name="Harvey P."/>
        </authorList>
    </citation>
    <scope>NUCLEOTIDE SEQUENCE [LARGE SCALE GENOMIC DNA]</scope>
    <source>
        <strain evidence="4 5">Tr1</strain>
    </source>
</reference>
<dbReference type="PANTHER" id="PTHR28022">
    <property type="entry name" value="GPI MANNOSYLTRANSFERASE 2 SUBUNIT PGA1"/>
    <property type="match status" value="1"/>
</dbReference>
<feature type="signal peptide" evidence="3">
    <location>
        <begin position="1"/>
        <end position="31"/>
    </location>
</feature>
<sequence length="258" mass="28275">MPPTHHHSKPISLTTSFLLLPFLSLISPSHANTEKAIFTAPPPASLSGLDAAIHKDLPVLGPSTSWSIRTNLSRVFPQDEQQQQQQQQQGYPSWLLLDNLTPGQRYELRVCWSALEPTAFTLDTYPLTTVLSTPALLQSLTQHAKSSHQHTSHQIGAQSQKGSSPNENDNDNSVLLLRVLAAADYFSHHASLMKDPPPVLVDLILDPYLYNVLPQSLVPTVCYLVVVGVVSWFVAKWAASSLTAIASSAKSDQTKKQN</sequence>
<accession>A0A2K0UJ52</accession>
<dbReference type="GO" id="GO:0000030">
    <property type="term" value="F:mannosyltransferase activity"/>
    <property type="evidence" value="ECO:0007669"/>
    <property type="project" value="TreeGrafter"/>
</dbReference>
<evidence type="ECO:0000313" key="4">
    <source>
        <dbReference type="EMBL" id="PNP57777.1"/>
    </source>
</evidence>
<evidence type="ECO:0000256" key="1">
    <source>
        <dbReference type="SAM" id="MobiDB-lite"/>
    </source>
</evidence>
<keyword evidence="2" id="KW-0812">Transmembrane</keyword>
<evidence type="ECO:0000313" key="5">
    <source>
        <dbReference type="Proteomes" id="UP000236290"/>
    </source>
</evidence>
<name>A0A2K0UJ52_TRIHA</name>
<evidence type="ECO:0000256" key="2">
    <source>
        <dbReference type="SAM" id="Phobius"/>
    </source>
</evidence>
<keyword evidence="2" id="KW-1133">Transmembrane helix</keyword>
<gene>
    <name evidence="4" type="ORF">THARTR1_01935</name>
</gene>
<organism evidence="4 5">
    <name type="scientific">Trichoderma harzianum</name>
    <name type="common">Hypocrea lixii</name>
    <dbReference type="NCBI Taxonomy" id="5544"/>
    <lineage>
        <taxon>Eukaryota</taxon>
        <taxon>Fungi</taxon>
        <taxon>Dikarya</taxon>
        <taxon>Ascomycota</taxon>
        <taxon>Pezizomycotina</taxon>
        <taxon>Sordariomycetes</taxon>
        <taxon>Hypocreomycetidae</taxon>
        <taxon>Hypocreales</taxon>
        <taxon>Hypocreaceae</taxon>
        <taxon>Trichoderma</taxon>
    </lineage>
</organism>
<dbReference type="PANTHER" id="PTHR28022:SF1">
    <property type="entry name" value="GPI MANNOSYLTRANSFERASE 2 SUBUNIT PGA1"/>
    <property type="match status" value="1"/>
</dbReference>